<gene>
    <name evidence="1" type="ORF">BCL74_2112</name>
</gene>
<protein>
    <submittedName>
        <fullName evidence="1">Uncharacterized protein</fullName>
    </submittedName>
</protein>
<proteinExistence type="predicted"/>
<dbReference type="AlphaFoldDB" id="A0A420WGT6"/>
<sequence length="131" mass="14483">MTETNAAGQPSARLLARHELAQIEANHNGVGMLINDSWGHMARQAHEDRGLLLAAMKKAIAEGTAARPRRMIDCGPTGKIDRDHIVCFSWVRKMAPRGEPPRHPGAVLVGQHCAADRLQSLHGWHRLRGHR</sequence>
<evidence type="ECO:0000313" key="1">
    <source>
        <dbReference type="EMBL" id="RKQ70172.1"/>
    </source>
</evidence>
<dbReference type="EMBL" id="RBIG01000002">
    <property type="protein sequence ID" value="RKQ70172.1"/>
    <property type="molecule type" value="Genomic_DNA"/>
</dbReference>
<name>A0A420WGT6_9PROT</name>
<accession>A0A420WGT6</accession>
<reference evidence="1 2" key="1">
    <citation type="submission" date="2018-10" db="EMBL/GenBank/DDBJ databases">
        <title>Comparative analysis of microorganisms from saline springs in Andes Mountain Range, Colombia.</title>
        <authorList>
            <person name="Rubin E."/>
        </authorList>
    </citation>
    <scope>NUCLEOTIDE SEQUENCE [LARGE SCALE GENOMIC DNA]</scope>
    <source>
        <strain evidence="1 2">USBA 36</strain>
    </source>
</reference>
<comment type="caution">
    <text evidence="1">The sequence shown here is derived from an EMBL/GenBank/DDBJ whole genome shotgun (WGS) entry which is preliminary data.</text>
</comment>
<dbReference type="RefSeq" id="WP_121219803.1">
    <property type="nucleotide sequence ID" value="NZ_RBIG01000002.1"/>
</dbReference>
<organism evidence="1 2">
    <name type="scientific">Oceanibaculum indicum</name>
    <dbReference type="NCBI Taxonomy" id="526216"/>
    <lineage>
        <taxon>Bacteria</taxon>
        <taxon>Pseudomonadati</taxon>
        <taxon>Pseudomonadota</taxon>
        <taxon>Alphaproteobacteria</taxon>
        <taxon>Rhodospirillales</taxon>
        <taxon>Oceanibaculaceae</taxon>
        <taxon>Oceanibaculum</taxon>
    </lineage>
</organism>
<evidence type="ECO:0000313" key="2">
    <source>
        <dbReference type="Proteomes" id="UP000277424"/>
    </source>
</evidence>
<dbReference type="Proteomes" id="UP000277424">
    <property type="component" value="Unassembled WGS sequence"/>
</dbReference>